<evidence type="ECO:0000313" key="2">
    <source>
        <dbReference type="Proteomes" id="UP000176377"/>
    </source>
</evidence>
<gene>
    <name evidence="1" type="ORF">A2765_02880</name>
</gene>
<dbReference type="AlphaFoldDB" id="A0A1F6DB32"/>
<dbReference type="Proteomes" id="UP000176377">
    <property type="component" value="Unassembled WGS sequence"/>
</dbReference>
<organism evidence="1 2">
    <name type="scientific">Candidatus Kaiserbacteria bacterium RIFCSPHIGHO2_01_FULL_56_24</name>
    <dbReference type="NCBI Taxonomy" id="1798487"/>
    <lineage>
        <taxon>Bacteria</taxon>
        <taxon>Candidatus Kaiseribacteriota</taxon>
    </lineage>
</organism>
<protein>
    <recommendedName>
        <fullName evidence="3">HTH arsR-type domain-containing protein</fullName>
    </recommendedName>
</protein>
<dbReference type="EMBL" id="MFLA01000032">
    <property type="protein sequence ID" value="OGG58643.1"/>
    <property type="molecule type" value="Genomic_DNA"/>
</dbReference>
<proteinExistence type="predicted"/>
<evidence type="ECO:0008006" key="3">
    <source>
        <dbReference type="Google" id="ProtNLM"/>
    </source>
</evidence>
<name>A0A1F6DB32_9BACT</name>
<dbReference type="SUPFAM" id="SSF46785">
    <property type="entry name" value="Winged helix' DNA-binding domain"/>
    <property type="match status" value="1"/>
</dbReference>
<reference evidence="1 2" key="1">
    <citation type="journal article" date="2016" name="Nat. Commun.">
        <title>Thousands of microbial genomes shed light on interconnected biogeochemical processes in an aquifer system.</title>
        <authorList>
            <person name="Anantharaman K."/>
            <person name="Brown C.T."/>
            <person name="Hug L.A."/>
            <person name="Sharon I."/>
            <person name="Castelle C.J."/>
            <person name="Probst A.J."/>
            <person name="Thomas B.C."/>
            <person name="Singh A."/>
            <person name="Wilkins M.J."/>
            <person name="Karaoz U."/>
            <person name="Brodie E.L."/>
            <person name="Williams K.H."/>
            <person name="Hubbard S.S."/>
            <person name="Banfield J.F."/>
        </authorList>
    </citation>
    <scope>NUCLEOTIDE SEQUENCE [LARGE SCALE GENOMIC DNA]</scope>
</reference>
<evidence type="ECO:0000313" key="1">
    <source>
        <dbReference type="EMBL" id="OGG58643.1"/>
    </source>
</evidence>
<comment type="caution">
    <text evidence="1">The sequence shown here is derived from an EMBL/GenBank/DDBJ whole genome shotgun (WGS) entry which is preliminary data.</text>
</comment>
<accession>A0A1F6DB32</accession>
<dbReference type="InterPro" id="IPR036390">
    <property type="entry name" value="WH_DNA-bd_sf"/>
</dbReference>
<sequence length="200" mass="22944">MAKANDFLEHLIDNPARAKILRLFILHPKETFTPVEVARRAKVGPNSVNAEVASLHKIGFLKEEKGEGSSARKRVSYYSVDPNFKHLNALSTFIHEVSPTQYTEVERALRRTGRLTAVVLSGVFTGDLTRPADIIIVGDYLNEERLEKAVKSFEPQFGREIRYVVLSTPEFRYRLTIKDRIIRDTLDYPHRILINRNNLI</sequence>